<dbReference type="EMBL" id="HBJA01134073">
    <property type="protein sequence ID" value="CAE0834758.1"/>
    <property type="molecule type" value="Transcribed_RNA"/>
</dbReference>
<dbReference type="EMBL" id="HBJA01134080">
    <property type="protein sequence ID" value="CAE0834764.1"/>
    <property type="molecule type" value="Transcribed_RNA"/>
</dbReference>
<evidence type="ECO:0000313" key="11">
    <source>
        <dbReference type="EMBL" id="CAE0834760.1"/>
    </source>
</evidence>
<dbReference type="AlphaFoldDB" id="A0A6T2JBH7"/>
<dbReference type="EMBL" id="HBJA01134075">
    <property type="protein sequence ID" value="CAE0834760.1"/>
    <property type="molecule type" value="Transcribed_RNA"/>
</dbReference>
<evidence type="ECO:0000259" key="9">
    <source>
        <dbReference type="Pfam" id="PF02799"/>
    </source>
</evidence>
<dbReference type="PANTHER" id="PTHR11377">
    <property type="entry name" value="N-MYRISTOYL TRANSFERASE"/>
    <property type="match status" value="1"/>
</dbReference>
<dbReference type="PROSITE" id="PS00975">
    <property type="entry name" value="NMT_1"/>
    <property type="match status" value="1"/>
</dbReference>
<dbReference type="InterPro" id="IPR022678">
    <property type="entry name" value="NMT_CS"/>
</dbReference>
<dbReference type="EC" id="2.3.1.97" evidence="2 5"/>
<dbReference type="EMBL" id="HBJA01134077">
    <property type="protein sequence ID" value="CAE0834761.1"/>
    <property type="molecule type" value="Transcribed_RNA"/>
</dbReference>
<organism evidence="10">
    <name type="scientific">Eutreptiella gymnastica</name>
    <dbReference type="NCBI Taxonomy" id="73025"/>
    <lineage>
        <taxon>Eukaryota</taxon>
        <taxon>Discoba</taxon>
        <taxon>Euglenozoa</taxon>
        <taxon>Euglenida</taxon>
        <taxon>Spirocuta</taxon>
        <taxon>Euglenophyceae</taxon>
        <taxon>Eutreptiales</taxon>
        <taxon>Eutreptiaceae</taxon>
        <taxon>Eutreptiella</taxon>
    </lineage>
</organism>
<reference evidence="10" key="1">
    <citation type="submission" date="2021-01" db="EMBL/GenBank/DDBJ databases">
        <authorList>
            <person name="Corre E."/>
            <person name="Pelletier E."/>
            <person name="Niang G."/>
            <person name="Scheremetjew M."/>
            <person name="Finn R."/>
            <person name="Kale V."/>
            <person name="Holt S."/>
            <person name="Cochrane G."/>
            <person name="Meng A."/>
            <person name="Brown T."/>
            <person name="Cohen L."/>
        </authorList>
    </citation>
    <scope>NUCLEOTIDE SEQUENCE</scope>
    <source>
        <strain evidence="10">CCMP1594</strain>
    </source>
</reference>
<feature type="domain" description="Glycylpeptide N-tetradecanoyltransferase N-terminal" evidence="8">
    <location>
        <begin position="49"/>
        <end position="207"/>
    </location>
</feature>
<feature type="domain" description="Glycylpeptide N-tetradecanoyltransferase C-terminal" evidence="9">
    <location>
        <begin position="222"/>
        <end position="404"/>
    </location>
</feature>
<feature type="compositionally biased region" description="Basic and acidic residues" evidence="7">
    <location>
        <begin position="48"/>
        <end position="57"/>
    </location>
</feature>
<dbReference type="SUPFAM" id="SSF55729">
    <property type="entry name" value="Acyl-CoA N-acyltransferases (Nat)"/>
    <property type="match status" value="2"/>
</dbReference>
<evidence type="ECO:0000256" key="1">
    <source>
        <dbReference type="ARBA" id="ARBA00009469"/>
    </source>
</evidence>
<dbReference type="InterPro" id="IPR000903">
    <property type="entry name" value="NMT"/>
</dbReference>
<evidence type="ECO:0000313" key="10">
    <source>
        <dbReference type="EMBL" id="CAE0834758.1"/>
    </source>
</evidence>
<dbReference type="GO" id="GO:0004379">
    <property type="term" value="F:glycylpeptide N-tetradecanoyltransferase activity"/>
    <property type="evidence" value="ECO:0007669"/>
    <property type="project" value="UniProtKB-EC"/>
</dbReference>
<accession>A0A6T2JBH7</accession>
<dbReference type="PIRSF" id="PIRSF015892">
    <property type="entry name" value="N-myristl_transf"/>
    <property type="match status" value="1"/>
</dbReference>
<evidence type="ECO:0000313" key="13">
    <source>
        <dbReference type="EMBL" id="CAE0834764.1"/>
    </source>
</evidence>
<gene>
    <name evidence="10" type="ORF">EGYM00163_LOCUS46062</name>
    <name evidence="11" type="ORF">EGYM00163_LOCUS46064</name>
    <name evidence="12" type="ORF">EGYM00163_LOCUS46065</name>
    <name evidence="13" type="ORF">EGYM00163_LOCUS46068</name>
</gene>
<dbReference type="PANTHER" id="PTHR11377:SF5">
    <property type="entry name" value="GLYCYLPEPTIDE N-TETRADECANOYLTRANSFERASE"/>
    <property type="match status" value="1"/>
</dbReference>
<evidence type="ECO:0000256" key="2">
    <source>
        <dbReference type="ARBA" id="ARBA00012923"/>
    </source>
</evidence>
<dbReference type="Pfam" id="PF01233">
    <property type="entry name" value="NMT"/>
    <property type="match status" value="1"/>
</dbReference>
<protein>
    <recommendedName>
        <fullName evidence="2 5">Glycylpeptide N-tetradecanoyltransferase</fullName>
        <ecNumber evidence="2 5">2.3.1.97</ecNumber>
    </recommendedName>
</protein>
<dbReference type="FunFam" id="3.40.630.170:FF:000003">
    <property type="entry name" value="Glycylpeptide N-tetradecanoyltransferase"/>
    <property type="match status" value="1"/>
</dbReference>
<evidence type="ECO:0000256" key="6">
    <source>
        <dbReference type="RuleBase" id="RU004178"/>
    </source>
</evidence>
<proteinExistence type="inferred from homology"/>
<dbReference type="PROSITE" id="PS00976">
    <property type="entry name" value="NMT_2"/>
    <property type="match status" value="1"/>
</dbReference>
<evidence type="ECO:0000259" key="8">
    <source>
        <dbReference type="Pfam" id="PF01233"/>
    </source>
</evidence>
<evidence type="ECO:0000313" key="12">
    <source>
        <dbReference type="EMBL" id="CAE0834761.1"/>
    </source>
</evidence>
<sequence>MSNNSLESVLARRKRDVDPAAPHKFWDTQPVPKLSESSLEIQEAGEGEIDKDHKADDVQKEPYKIPDAYEWFNPDVHNEDDLTALYDLLANHYVEDDDSVFRFAYPKDFLVWALTPPHWLRDWHVGVRVKATGKMVGFISGIPARLRLKEEVITVAEINFLCVHKQIRSKRLAPVLIKEVTRRVHLQNIWQAVYTAGVVLPRPISSCQYWHRSLNPQKLIAIGFSRIPHHFEKFQRPMDATKRHFALPDKPQHHGLREMKEADVPQVKELLTNYLKKFVFAPDFDEEDVRHWLLPRDGVVNAFVAEKDGKISDLISFYTLPSTIIGNSKYQLLKAAYSFYNVSTTSDVLKLMNDALIMAKNLDFDVFNALDLMENQKFVRELKFGIGDGHLQYYLYNYRFQDVHPKDMALVLL</sequence>
<keyword evidence="4 5" id="KW-0012">Acyltransferase</keyword>
<comment type="similarity">
    <text evidence="1 6">Belongs to the NMT family.</text>
</comment>
<dbReference type="Pfam" id="PF02799">
    <property type="entry name" value="NMT_C"/>
    <property type="match status" value="1"/>
</dbReference>
<dbReference type="InterPro" id="IPR022677">
    <property type="entry name" value="NMT_C"/>
</dbReference>
<comment type="function">
    <text evidence="5">Adds a myristoyl group to the N-terminal glycine residue of certain cellular proteins.</text>
</comment>
<dbReference type="InterPro" id="IPR022676">
    <property type="entry name" value="NMT_N"/>
</dbReference>
<comment type="catalytic activity">
    <reaction evidence="5">
        <text>N-terminal glycyl-[protein] + tetradecanoyl-CoA = N-tetradecanoylglycyl-[protein] + CoA + H(+)</text>
        <dbReference type="Rhea" id="RHEA:15521"/>
        <dbReference type="Rhea" id="RHEA-COMP:12666"/>
        <dbReference type="Rhea" id="RHEA-COMP:12667"/>
        <dbReference type="ChEBI" id="CHEBI:15378"/>
        <dbReference type="ChEBI" id="CHEBI:57287"/>
        <dbReference type="ChEBI" id="CHEBI:57385"/>
        <dbReference type="ChEBI" id="CHEBI:64723"/>
        <dbReference type="ChEBI" id="CHEBI:133050"/>
        <dbReference type="EC" id="2.3.1.97"/>
    </reaction>
</comment>
<evidence type="ECO:0000256" key="7">
    <source>
        <dbReference type="SAM" id="MobiDB-lite"/>
    </source>
</evidence>
<dbReference type="Gene3D" id="3.40.630.170">
    <property type="match status" value="1"/>
</dbReference>
<evidence type="ECO:0000256" key="4">
    <source>
        <dbReference type="ARBA" id="ARBA00023315"/>
    </source>
</evidence>
<dbReference type="GO" id="GO:0005737">
    <property type="term" value="C:cytoplasm"/>
    <property type="evidence" value="ECO:0007669"/>
    <property type="project" value="TreeGrafter"/>
</dbReference>
<evidence type="ECO:0000256" key="5">
    <source>
        <dbReference type="RuleBase" id="RU000586"/>
    </source>
</evidence>
<feature type="region of interest" description="Disordered" evidence="7">
    <location>
        <begin position="1"/>
        <end position="57"/>
    </location>
</feature>
<dbReference type="InterPro" id="IPR016181">
    <property type="entry name" value="Acyl_CoA_acyltransferase"/>
</dbReference>
<evidence type="ECO:0000256" key="3">
    <source>
        <dbReference type="ARBA" id="ARBA00022679"/>
    </source>
</evidence>
<keyword evidence="3 5" id="KW-0808">Transferase</keyword>
<name>A0A6T2JBH7_9EUGL</name>